<dbReference type="AlphaFoldDB" id="A0AAE0KRI5"/>
<gene>
    <name evidence="7" type="ORF">CYMTET_32849</name>
</gene>
<evidence type="ECO:0000256" key="2">
    <source>
        <dbReference type="ARBA" id="ARBA00022692"/>
    </source>
</evidence>
<dbReference type="EMBL" id="LGRX02019834">
    <property type="protein sequence ID" value="KAK3258092.1"/>
    <property type="molecule type" value="Genomic_DNA"/>
</dbReference>
<keyword evidence="4 5" id="KW-0472">Membrane</keyword>
<dbReference type="SUPFAM" id="SSF81324">
    <property type="entry name" value="Voltage-gated potassium channels"/>
    <property type="match status" value="1"/>
</dbReference>
<evidence type="ECO:0000259" key="6">
    <source>
        <dbReference type="Pfam" id="PF00520"/>
    </source>
</evidence>
<evidence type="ECO:0000313" key="7">
    <source>
        <dbReference type="EMBL" id="KAK3258092.1"/>
    </source>
</evidence>
<evidence type="ECO:0000256" key="4">
    <source>
        <dbReference type="ARBA" id="ARBA00023136"/>
    </source>
</evidence>
<dbReference type="GO" id="GO:0001518">
    <property type="term" value="C:voltage-gated sodium channel complex"/>
    <property type="evidence" value="ECO:0007669"/>
    <property type="project" value="TreeGrafter"/>
</dbReference>
<feature type="transmembrane region" description="Helical" evidence="5">
    <location>
        <begin position="104"/>
        <end position="125"/>
    </location>
</feature>
<comment type="subcellular location">
    <subcellularLocation>
        <location evidence="1">Membrane</location>
        <topology evidence="1">Multi-pass membrane protein</topology>
    </subcellularLocation>
</comment>
<name>A0AAE0KRI5_9CHLO</name>
<dbReference type="PANTHER" id="PTHR10037">
    <property type="entry name" value="VOLTAGE-GATED CATION CHANNEL CALCIUM AND SODIUM"/>
    <property type="match status" value="1"/>
</dbReference>
<dbReference type="InterPro" id="IPR043203">
    <property type="entry name" value="VGCC_Ca_Na"/>
</dbReference>
<reference evidence="7 8" key="1">
    <citation type="journal article" date="2015" name="Genome Biol. Evol.">
        <title>Comparative Genomics of a Bacterivorous Green Alga Reveals Evolutionary Causalities and Consequences of Phago-Mixotrophic Mode of Nutrition.</title>
        <authorList>
            <person name="Burns J.A."/>
            <person name="Paasch A."/>
            <person name="Narechania A."/>
            <person name="Kim E."/>
        </authorList>
    </citation>
    <scope>NUCLEOTIDE SEQUENCE [LARGE SCALE GENOMIC DNA]</scope>
    <source>
        <strain evidence="7 8">PLY_AMNH</strain>
    </source>
</reference>
<evidence type="ECO:0000256" key="3">
    <source>
        <dbReference type="ARBA" id="ARBA00022989"/>
    </source>
</evidence>
<feature type="domain" description="Ion transport" evidence="6">
    <location>
        <begin position="34"/>
        <end position="137"/>
    </location>
</feature>
<keyword evidence="2 5" id="KW-0812">Transmembrane</keyword>
<evidence type="ECO:0000256" key="1">
    <source>
        <dbReference type="ARBA" id="ARBA00004141"/>
    </source>
</evidence>
<dbReference type="GO" id="GO:0005248">
    <property type="term" value="F:voltage-gated sodium channel activity"/>
    <property type="evidence" value="ECO:0007669"/>
    <property type="project" value="TreeGrafter"/>
</dbReference>
<proteinExistence type="predicted"/>
<dbReference type="PANTHER" id="PTHR10037:SF62">
    <property type="entry name" value="SODIUM CHANNEL PROTEIN 60E"/>
    <property type="match status" value="1"/>
</dbReference>
<feature type="non-terminal residue" evidence="7">
    <location>
        <position position="1"/>
    </location>
</feature>
<feature type="transmembrane region" description="Helical" evidence="5">
    <location>
        <begin position="66"/>
        <end position="92"/>
    </location>
</feature>
<accession>A0AAE0KRI5</accession>
<dbReference type="InterPro" id="IPR005821">
    <property type="entry name" value="Ion_trans_dom"/>
</dbReference>
<keyword evidence="3 5" id="KW-1133">Transmembrane helix</keyword>
<sequence>LALCPPLISAKSTEKVESPMLNRISQWATSVIEHSVFQAIIMGFIILVCFFLVIDHYNAPKLQTEIAGYVEIVSLVVFSTEMILMMASLGLYTYFTSLFTFLDFFVVVSSFVELILASGGGLQVLKIVRLSRMVRTAK</sequence>
<dbReference type="Gene3D" id="1.20.120.350">
    <property type="entry name" value="Voltage-gated potassium channels. Chain C"/>
    <property type="match status" value="1"/>
</dbReference>
<protein>
    <recommendedName>
        <fullName evidence="6">Ion transport domain-containing protein</fullName>
    </recommendedName>
</protein>
<dbReference type="InterPro" id="IPR027359">
    <property type="entry name" value="Volt_channel_dom_sf"/>
</dbReference>
<dbReference type="Pfam" id="PF00520">
    <property type="entry name" value="Ion_trans"/>
    <property type="match status" value="1"/>
</dbReference>
<dbReference type="Proteomes" id="UP001190700">
    <property type="component" value="Unassembled WGS sequence"/>
</dbReference>
<feature type="transmembrane region" description="Helical" evidence="5">
    <location>
        <begin position="36"/>
        <end position="54"/>
    </location>
</feature>
<evidence type="ECO:0000256" key="5">
    <source>
        <dbReference type="SAM" id="Phobius"/>
    </source>
</evidence>
<organism evidence="7 8">
    <name type="scientific">Cymbomonas tetramitiformis</name>
    <dbReference type="NCBI Taxonomy" id="36881"/>
    <lineage>
        <taxon>Eukaryota</taxon>
        <taxon>Viridiplantae</taxon>
        <taxon>Chlorophyta</taxon>
        <taxon>Pyramimonadophyceae</taxon>
        <taxon>Pyramimonadales</taxon>
        <taxon>Pyramimonadaceae</taxon>
        <taxon>Cymbomonas</taxon>
    </lineage>
</organism>
<keyword evidence="8" id="KW-1185">Reference proteome</keyword>
<comment type="caution">
    <text evidence="7">The sequence shown here is derived from an EMBL/GenBank/DDBJ whole genome shotgun (WGS) entry which is preliminary data.</text>
</comment>
<evidence type="ECO:0000313" key="8">
    <source>
        <dbReference type="Proteomes" id="UP001190700"/>
    </source>
</evidence>
<feature type="non-terminal residue" evidence="7">
    <location>
        <position position="138"/>
    </location>
</feature>